<keyword evidence="1" id="KW-0378">Hydrolase</keyword>
<keyword evidence="4" id="KW-0238">DNA-binding</keyword>
<dbReference type="InterPro" id="IPR027417">
    <property type="entry name" value="P-loop_NTPase"/>
</dbReference>
<feature type="domain" description="Helicase C-terminal" evidence="3">
    <location>
        <begin position="1"/>
        <end position="146"/>
    </location>
</feature>
<dbReference type="EMBL" id="GHBP01001531">
    <property type="protein sequence ID" value="NDJ92782.1"/>
    <property type="molecule type" value="Transcribed_RNA"/>
</dbReference>
<accession>A0A6G3MFH0</accession>
<dbReference type="PANTHER" id="PTHR45623">
    <property type="entry name" value="CHROMODOMAIN-HELICASE-DNA-BINDING PROTEIN 3-RELATED-RELATED"/>
    <property type="match status" value="1"/>
</dbReference>
<dbReference type="InterPro" id="IPR001650">
    <property type="entry name" value="Helicase_C-like"/>
</dbReference>
<evidence type="ECO:0000256" key="2">
    <source>
        <dbReference type="ARBA" id="ARBA00023242"/>
    </source>
</evidence>
<dbReference type="GO" id="GO:0003682">
    <property type="term" value="F:chromatin binding"/>
    <property type="evidence" value="ECO:0007669"/>
    <property type="project" value="TreeGrafter"/>
</dbReference>
<keyword evidence="2" id="KW-0539">Nucleus</keyword>
<dbReference type="Gene3D" id="3.40.50.300">
    <property type="entry name" value="P-loop containing nucleotide triphosphate hydrolases"/>
    <property type="match status" value="1"/>
</dbReference>
<name>A0A6G3MFH0_HENSL</name>
<dbReference type="GO" id="GO:0000785">
    <property type="term" value="C:chromatin"/>
    <property type="evidence" value="ECO:0007669"/>
    <property type="project" value="TreeGrafter"/>
</dbReference>
<dbReference type="SUPFAM" id="SSF52540">
    <property type="entry name" value="P-loop containing nucleoside triphosphate hydrolases"/>
    <property type="match status" value="1"/>
</dbReference>
<evidence type="ECO:0000313" key="4">
    <source>
        <dbReference type="EMBL" id="NDJ92782.1"/>
    </source>
</evidence>
<keyword evidence="4" id="KW-0347">Helicase</keyword>
<dbReference type="GO" id="GO:0042393">
    <property type="term" value="F:histone binding"/>
    <property type="evidence" value="ECO:0007669"/>
    <property type="project" value="TreeGrafter"/>
</dbReference>
<proteinExistence type="predicted"/>
<dbReference type="PROSITE" id="PS51194">
    <property type="entry name" value="HELICASE_CTER"/>
    <property type="match status" value="1"/>
</dbReference>
<organism evidence="4">
    <name type="scientific">Henneguya salminicola</name>
    <name type="common">Myxosporean</name>
    <dbReference type="NCBI Taxonomy" id="69463"/>
    <lineage>
        <taxon>Eukaryota</taxon>
        <taxon>Metazoa</taxon>
        <taxon>Cnidaria</taxon>
        <taxon>Myxozoa</taxon>
        <taxon>Myxosporea</taxon>
        <taxon>Bivalvulida</taxon>
        <taxon>Platysporina</taxon>
        <taxon>Myxobolidae</taxon>
        <taxon>Henneguya</taxon>
    </lineage>
</organism>
<dbReference type="GO" id="GO:0140658">
    <property type="term" value="F:ATP-dependent chromatin remodeler activity"/>
    <property type="evidence" value="ECO:0007669"/>
    <property type="project" value="TreeGrafter"/>
</dbReference>
<reference evidence="4" key="1">
    <citation type="submission" date="2018-11" db="EMBL/GenBank/DDBJ databases">
        <title>Henneguya salminicola genome and transcriptome.</title>
        <authorList>
            <person name="Yahalomi D."/>
            <person name="Atkinson S.D."/>
            <person name="Neuhof M."/>
            <person name="Chang E.S."/>
            <person name="Philippe H."/>
            <person name="Cartwright P."/>
            <person name="Bartholomew J.L."/>
            <person name="Huchon D."/>
        </authorList>
    </citation>
    <scope>NUCLEOTIDE SEQUENCE</scope>
    <source>
        <strain evidence="4">Hz1</strain>
        <tissue evidence="4">Whole</tissue>
    </source>
</reference>
<dbReference type="GO" id="GO:0003677">
    <property type="term" value="F:DNA binding"/>
    <property type="evidence" value="ECO:0007669"/>
    <property type="project" value="UniProtKB-KW"/>
</dbReference>
<evidence type="ECO:0000259" key="3">
    <source>
        <dbReference type="PROSITE" id="PS51194"/>
    </source>
</evidence>
<dbReference type="GO" id="GO:0016887">
    <property type="term" value="F:ATP hydrolysis activity"/>
    <property type="evidence" value="ECO:0007669"/>
    <property type="project" value="TreeGrafter"/>
</dbReference>
<dbReference type="GO" id="GO:0004386">
    <property type="term" value="F:helicase activity"/>
    <property type="evidence" value="ECO:0007669"/>
    <property type="project" value="UniProtKB-KW"/>
</dbReference>
<dbReference type="SMART" id="SM00490">
    <property type="entry name" value="HELICc"/>
    <property type="match status" value="1"/>
</dbReference>
<dbReference type="GO" id="GO:0005634">
    <property type="term" value="C:nucleus"/>
    <property type="evidence" value="ECO:0007669"/>
    <property type="project" value="TreeGrafter"/>
</dbReference>
<protein>
    <submittedName>
        <fullName evidence="4">Chromodomain-helicase-DNA-binding protein 3 (Trinotate prediction)</fullName>
    </submittedName>
</protein>
<keyword evidence="4" id="KW-0067">ATP-binding</keyword>
<dbReference type="AlphaFoldDB" id="A0A6G3MFH0"/>
<evidence type="ECO:0000256" key="1">
    <source>
        <dbReference type="ARBA" id="ARBA00022801"/>
    </source>
</evidence>
<dbReference type="InterPro" id="IPR049730">
    <property type="entry name" value="SNF2/RAD54-like_C"/>
</dbReference>
<keyword evidence="4" id="KW-0547">Nucleotide-binding</keyword>
<sequence>MLIGLHAKGHRVLIFSQMTKLLDLLEEFLSYFDWKYERIDGSIATLVRQASIDRFNSKDSQSFIFLLSTRAGGLGINLATADTVIIYDSDWNPHNDIQALSRAHRLGQLKKVMIYRFVTRNSVEERILEVAKKKMMLTHLVVHSGLGKNENLSKRELDDILKFGTCQLFTNTDDEINKLEYDDDAVEKLLNRNINVTEATESGINEYFSSFKVSFHCAIFNAL</sequence>
<dbReference type="CDD" id="cd18793">
    <property type="entry name" value="SF2_C_SNF"/>
    <property type="match status" value="1"/>
</dbReference>
<dbReference type="Pfam" id="PF00271">
    <property type="entry name" value="Helicase_C"/>
    <property type="match status" value="1"/>
</dbReference>
<dbReference type="PANTHER" id="PTHR45623:SF17">
    <property type="entry name" value="CHROMODOMAIN-HELICASE-DNA-BINDING PROTEIN 3-RELATED"/>
    <property type="match status" value="1"/>
</dbReference>